<evidence type="ECO:0000313" key="3">
    <source>
        <dbReference type="Proteomes" id="UP000202420"/>
    </source>
</evidence>
<dbReference type="GeneID" id="5470998"/>
<evidence type="ECO:0000313" key="2">
    <source>
        <dbReference type="EMBL" id="ABT16433.1"/>
    </source>
</evidence>
<reference evidence="2 3" key="1">
    <citation type="submission" date="2006-09" db="EMBL/GenBank/DDBJ databases">
        <title>Sequence and annotation of the 288-kb ATCV-1 virus that infects an endosymbiotic Chlorella strain of the heliozoon Acanthocystis turfacea.</title>
        <authorList>
            <person name="Fitzgerald L.A."/>
            <person name="Graves M.V."/>
            <person name="Li X."/>
            <person name="Pfitzner A.J.P."/>
            <person name="Hartigan J."/>
            <person name="Van Etten J.L."/>
        </authorList>
    </citation>
    <scope>NUCLEOTIDE SEQUENCE [LARGE SCALE GENOMIC DNA]</scope>
    <source>
        <strain evidence="2 3">ATCV-1</strain>
    </source>
</reference>
<sequence>MGLHCRSRGKHGKLAVLILLDEAVIVRLEVRVGADVEVREEQEVDHDRPEEHANEFATYGHERLCRVCLAQHEKSNTHCRIQVCRDKPENDDGHRKGHSKPKGDEPETDFVSFGLQQVVVGHDAEAEQHSEERGAGLGPELLKQRVGHSDLMIFVGTCW</sequence>
<accession>A7K8Q9</accession>
<proteinExistence type="predicted"/>
<organism evidence="2 3">
    <name type="scientific">Chlorovirus heliozoae</name>
    <dbReference type="NCBI Taxonomy" id="322019"/>
    <lineage>
        <taxon>Viruses</taxon>
        <taxon>Varidnaviria</taxon>
        <taxon>Bamfordvirae</taxon>
        <taxon>Nucleocytoviricota</taxon>
        <taxon>Megaviricetes</taxon>
        <taxon>Algavirales</taxon>
        <taxon>Phycodnaviridae</taxon>
        <taxon>Chlorovirus</taxon>
    </lineage>
</organism>
<feature type="region of interest" description="Disordered" evidence="1">
    <location>
        <begin position="86"/>
        <end position="108"/>
    </location>
</feature>
<dbReference type="KEGG" id="vg:5470998"/>
<keyword evidence="3" id="KW-1185">Reference proteome</keyword>
<gene>
    <name evidence="2" type="primary">z299L</name>
    <name evidence="2" type="ORF">ATCV1_z299L</name>
</gene>
<dbReference type="RefSeq" id="YP_001426780.1">
    <property type="nucleotide sequence ID" value="NC_008724.1"/>
</dbReference>
<name>A7K8Q9_9PHYC</name>
<protein>
    <submittedName>
        <fullName evidence="2">Uncharacterized protein z299L</fullName>
    </submittedName>
</protein>
<dbReference type="EMBL" id="EF101928">
    <property type="protein sequence ID" value="ABT16433.1"/>
    <property type="molecule type" value="Genomic_DNA"/>
</dbReference>
<evidence type="ECO:0000256" key="1">
    <source>
        <dbReference type="SAM" id="MobiDB-lite"/>
    </source>
</evidence>
<dbReference type="Proteomes" id="UP000202420">
    <property type="component" value="Segment"/>
</dbReference>